<gene>
    <name evidence="12" type="ORF">NliqN6_3279</name>
</gene>
<feature type="chain" id="PRO_5034091081" description="Glucose-methanol-choline oxidoreductase N-terminal domain-containing protein" evidence="9">
    <location>
        <begin position="20"/>
        <end position="764"/>
    </location>
</feature>
<evidence type="ECO:0000256" key="7">
    <source>
        <dbReference type="RuleBase" id="RU003968"/>
    </source>
</evidence>
<feature type="domain" description="Glucose-methanol-choline oxidoreductase N-terminal" evidence="10">
    <location>
        <begin position="122"/>
        <end position="145"/>
    </location>
</feature>
<evidence type="ECO:0000259" key="11">
    <source>
        <dbReference type="PROSITE" id="PS00624"/>
    </source>
</evidence>
<evidence type="ECO:0000259" key="10">
    <source>
        <dbReference type="PROSITE" id="PS00623"/>
    </source>
</evidence>
<proteinExistence type="inferred from homology"/>
<dbReference type="SUPFAM" id="SSF54373">
    <property type="entry name" value="FAD-linked reductases, C-terminal domain"/>
    <property type="match status" value="1"/>
</dbReference>
<evidence type="ECO:0000256" key="5">
    <source>
        <dbReference type="ARBA" id="ARBA00022827"/>
    </source>
</evidence>
<dbReference type="Proteomes" id="UP000620104">
    <property type="component" value="Unassembled WGS sequence"/>
</dbReference>
<evidence type="ECO:0000256" key="8">
    <source>
        <dbReference type="SAM" id="MobiDB-lite"/>
    </source>
</evidence>
<dbReference type="PROSITE" id="PS00623">
    <property type="entry name" value="GMC_OXRED_1"/>
    <property type="match status" value="1"/>
</dbReference>
<evidence type="ECO:0000256" key="3">
    <source>
        <dbReference type="ARBA" id="ARBA00022630"/>
    </source>
</evidence>
<sequence>MRLLSLGATITIVAGTALAVPSASRQSHSKRDIIYSGASVNGQTYDYVIAGGGLAGMVLAGRLSEDSNRRILVIEAGYDEEGRSTVTDPSQYQKEFDTWRDWQYETVPQSDADNQVTKIRAGRMLGGSTGINGLAYTKPHTFQLDAMQDLGNDGVNWDTLQTYMKRAEGFSAPTSSQAAAGITYDTGCHGTNGPISVRYDPNASPQALERAFNQTVLGRGEPYAYDLTCGNPAGAGPVANTRDATYRVDAYRGYVWQKNRPNLTILAGANVGKVILNSGNPPRATGVEFRDESNQLYTVNAALEVIMATGAIKTPSILQQSGIGPRAILQGAGVNVRVDLPVGQNLVDQTTSTTTFSFSGQRGGGQVITFPRFQDLVSGGDADRLRSILNNDLADYASAAVSAGASGNAAGLQKILEIQRDWILNRGAGMSESFDYSYDSTLGYDSWFLLSFTRGSVQIKDNNAYGGRVDIDPRYFGTEFDSLAQAATARYTRTVSSTQPLSGFVTGESTPGDDVPQSASLDQWATWVKSGFRSNWHPAGTASMMSRDLGGVVDSRYKVYGIIGLRVVDASILPYQVSSHLMSVFYSLAERASDIIKQDNSGNNPGPTGPSTTRATATTSRVTSTASQSATTGVAIHPTGNRNKCLDVAGNIRADGTAVDLYDCNDTAAQKWVFTRGTTGGQIRLAGSNYCLDAGSNPGNGIKMKIWTCYSGLGPQTWTFDTTGRIRLPSADQCLDVTDGSFINFNVMQTWQCSAGNTNQQWST</sequence>
<name>A0A8H3YG49_9TREE</name>
<dbReference type="InterPro" id="IPR000772">
    <property type="entry name" value="Ricin_B_lectin"/>
</dbReference>
<evidence type="ECO:0000313" key="12">
    <source>
        <dbReference type="EMBL" id="GHJ86877.1"/>
    </source>
</evidence>
<dbReference type="Gene3D" id="4.10.450.10">
    <property type="entry name" value="Glucose Oxidase, domain 2"/>
    <property type="match status" value="1"/>
</dbReference>
<feature type="domain" description="Glucose-methanol-choline oxidoreductase N-terminal" evidence="11">
    <location>
        <begin position="310"/>
        <end position="324"/>
    </location>
</feature>
<dbReference type="EMBL" id="BLZA01000019">
    <property type="protein sequence ID" value="GHJ86877.1"/>
    <property type="molecule type" value="Genomic_DNA"/>
</dbReference>
<evidence type="ECO:0000313" key="13">
    <source>
        <dbReference type="Proteomes" id="UP000620104"/>
    </source>
</evidence>
<dbReference type="GO" id="GO:0050660">
    <property type="term" value="F:flavin adenine dinucleotide binding"/>
    <property type="evidence" value="ECO:0007669"/>
    <property type="project" value="InterPro"/>
</dbReference>
<comment type="cofactor">
    <cofactor evidence="1">
        <name>FAD</name>
        <dbReference type="ChEBI" id="CHEBI:57692"/>
    </cofactor>
</comment>
<dbReference type="GO" id="GO:0016614">
    <property type="term" value="F:oxidoreductase activity, acting on CH-OH group of donors"/>
    <property type="evidence" value="ECO:0007669"/>
    <property type="project" value="InterPro"/>
</dbReference>
<dbReference type="CDD" id="cd00161">
    <property type="entry name" value="beta-trefoil_Ricin-like"/>
    <property type="match status" value="1"/>
</dbReference>
<organism evidence="12 13">
    <name type="scientific">Naganishia liquefaciens</name>
    <dbReference type="NCBI Taxonomy" id="104408"/>
    <lineage>
        <taxon>Eukaryota</taxon>
        <taxon>Fungi</taxon>
        <taxon>Dikarya</taxon>
        <taxon>Basidiomycota</taxon>
        <taxon>Agaricomycotina</taxon>
        <taxon>Tremellomycetes</taxon>
        <taxon>Filobasidiales</taxon>
        <taxon>Filobasidiaceae</taxon>
        <taxon>Naganishia</taxon>
    </lineage>
</organism>
<reference evidence="12" key="1">
    <citation type="submission" date="2020-07" db="EMBL/GenBank/DDBJ databases">
        <title>Draft Genome Sequence of a Deep-Sea Yeast, Naganishia (Cryptococcus) liquefaciens strain N6.</title>
        <authorList>
            <person name="Han Y.W."/>
            <person name="Kajitani R."/>
            <person name="Morimoto H."/>
            <person name="Parhat M."/>
            <person name="Tsubouchi H."/>
            <person name="Bakenova O."/>
            <person name="Ogata M."/>
            <person name="Argunhan B."/>
            <person name="Aoki R."/>
            <person name="Kajiwara S."/>
            <person name="Itoh T."/>
            <person name="Iwasaki H."/>
        </authorList>
    </citation>
    <scope>NUCLEOTIDE SEQUENCE</scope>
    <source>
        <strain evidence="12">N6</strain>
    </source>
</reference>
<dbReference type="PROSITE" id="PS50231">
    <property type="entry name" value="RICIN_B_LECTIN"/>
    <property type="match status" value="1"/>
</dbReference>
<protein>
    <recommendedName>
        <fullName evidence="10 11">Glucose-methanol-choline oxidoreductase N-terminal domain-containing protein</fullName>
    </recommendedName>
</protein>
<dbReference type="InterPro" id="IPR035992">
    <property type="entry name" value="Ricin_B-like_lectins"/>
</dbReference>
<evidence type="ECO:0000256" key="9">
    <source>
        <dbReference type="SAM" id="SignalP"/>
    </source>
</evidence>
<keyword evidence="4 9" id="KW-0732">Signal</keyword>
<dbReference type="Pfam" id="PF00732">
    <property type="entry name" value="GMC_oxred_N"/>
    <property type="match status" value="1"/>
</dbReference>
<dbReference type="InterPro" id="IPR036188">
    <property type="entry name" value="FAD/NAD-bd_sf"/>
</dbReference>
<dbReference type="OrthoDB" id="269227at2759"/>
<dbReference type="Gene3D" id="3.30.560.10">
    <property type="entry name" value="Glucose Oxidase, domain 3"/>
    <property type="match status" value="1"/>
</dbReference>
<keyword evidence="5 7" id="KW-0274">FAD</keyword>
<dbReference type="InterPro" id="IPR027424">
    <property type="entry name" value="Glucose_Oxidase_domain_2"/>
</dbReference>
<evidence type="ECO:0000256" key="6">
    <source>
        <dbReference type="ARBA" id="ARBA00023002"/>
    </source>
</evidence>
<dbReference type="PANTHER" id="PTHR11552:SF201">
    <property type="entry name" value="GLUCOSE-METHANOL-CHOLINE OXIDOREDUCTASE N-TERMINAL DOMAIN-CONTAINING PROTEIN"/>
    <property type="match status" value="1"/>
</dbReference>
<dbReference type="InterPro" id="IPR007867">
    <property type="entry name" value="GMC_OxRtase_C"/>
</dbReference>
<feature type="compositionally biased region" description="Low complexity" evidence="8">
    <location>
        <begin position="609"/>
        <end position="631"/>
    </location>
</feature>
<dbReference type="InterPro" id="IPR012132">
    <property type="entry name" value="GMC_OxRdtase"/>
</dbReference>
<dbReference type="AlphaFoldDB" id="A0A8H3YG49"/>
<dbReference type="Pfam" id="PF05199">
    <property type="entry name" value="GMC_oxred_C"/>
    <property type="match status" value="1"/>
</dbReference>
<accession>A0A8H3YG49</accession>
<dbReference type="PROSITE" id="PS00624">
    <property type="entry name" value="GMC_OXRED_2"/>
    <property type="match status" value="1"/>
</dbReference>
<dbReference type="SMART" id="SM00458">
    <property type="entry name" value="RICIN"/>
    <property type="match status" value="1"/>
</dbReference>
<dbReference type="Gene3D" id="2.80.10.50">
    <property type="match status" value="2"/>
</dbReference>
<evidence type="ECO:0000256" key="1">
    <source>
        <dbReference type="ARBA" id="ARBA00001974"/>
    </source>
</evidence>
<keyword evidence="13" id="KW-1185">Reference proteome</keyword>
<dbReference type="SUPFAM" id="SSF50370">
    <property type="entry name" value="Ricin B-like lectins"/>
    <property type="match status" value="1"/>
</dbReference>
<keyword evidence="6" id="KW-0560">Oxidoreductase</keyword>
<comment type="similarity">
    <text evidence="2 7">Belongs to the GMC oxidoreductase family.</text>
</comment>
<keyword evidence="3 7" id="KW-0285">Flavoprotein</keyword>
<comment type="caution">
    <text evidence="12">The sequence shown here is derived from an EMBL/GenBank/DDBJ whole genome shotgun (WGS) entry which is preliminary data.</text>
</comment>
<evidence type="ECO:0000256" key="4">
    <source>
        <dbReference type="ARBA" id="ARBA00022729"/>
    </source>
</evidence>
<evidence type="ECO:0000256" key="2">
    <source>
        <dbReference type="ARBA" id="ARBA00010790"/>
    </source>
</evidence>
<feature type="region of interest" description="Disordered" evidence="8">
    <location>
        <begin position="597"/>
        <end position="631"/>
    </location>
</feature>
<dbReference type="PANTHER" id="PTHR11552">
    <property type="entry name" value="GLUCOSE-METHANOL-CHOLINE GMC OXIDOREDUCTASE"/>
    <property type="match status" value="1"/>
</dbReference>
<dbReference type="Gene3D" id="3.50.50.60">
    <property type="entry name" value="FAD/NAD(P)-binding domain"/>
    <property type="match status" value="1"/>
</dbReference>
<dbReference type="Pfam" id="PF00652">
    <property type="entry name" value="Ricin_B_lectin"/>
    <property type="match status" value="1"/>
</dbReference>
<dbReference type="SUPFAM" id="SSF51905">
    <property type="entry name" value="FAD/NAD(P)-binding domain"/>
    <property type="match status" value="1"/>
</dbReference>
<dbReference type="InterPro" id="IPR000172">
    <property type="entry name" value="GMC_OxRdtase_N"/>
</dbReference>
<feature type="signal peptide" evidence="9">
    <location>
        <begin position="1"/>
        <end position="19"/>
    </location>
</feature>